<feature type="region of interest" description="Disordered" evidence="1">
    <location>
        <begin position="1346"/>
        <end position="1375"/>
    </location>
</feature>
<organism evidence="3 4">
    <name type="scientific">Populus tomentosa</name>
    <name type="common">Chinese white poplar</name>
    <dbReference type="NCBI Taxonomy" id="118781"/>
    <lineage>
        <taxon>Eukaryota</taxon>
        <taxon>Viridiplantae</taxon>
        <taxon>Streptophyta</taxon>
        <taxon>Embryophyta</taxon>
        <taxon>Tracheophyta</taxon>
        <taxon>Spermatophyta</taxon>
        <taxon>Magnoliopsida</taxon>
        <taxon>eudicotyledons</taxon>
        <taxon>Gunneridae</taxon>
        <taxon>Pentapetalae</taxon>
        <taxon>rosids</taxon>
        <taxon>fabids</taxon>
        <taxon>Malpighiales</taxon>
        <taxon>Salicaceae</taxon>
        <taxon>Saliceae</taxon>
        <taxon>Populus</taxon>
    </lineage>
</organism>
<feature type="compositionally biased region" description="Low complexity" evidence="1">
    <location>
        <begin position="1358"/>
        <end position="1375"/>
    </location>
</feature>
<dbReference type="PANTHER" id="PTHR45979:SF30">
    <property type="entry name" value="NUCLEOTIDYLTRANSFERASE"/>
    <property type="match status" value="1"/>
</dbReference>
<feature type="compositionally biased region" description="Polar residues" evidence="1">
    <location>
        <begin position="893"/>
        <end position="902"/>
    </location>
</feature>
<dbReference type="Proteomes" id="UP000886885">
    <property type="component" value="Chromosome 2A"/>
</dbReference>
<feature type="compositionally biased region" description="Basic and acidic residues" evidence="1">
    <location>
        <begin position="818"/>
        <end position="830"/>
    </location>
</feature>
<accession>A0A8X8AE63</accession>
<feature type="compositionally biased region" description="Polar residues" evidence="1">
    <location>
        <begin position="1021"/>
        <end position="1030"/>
    </location>
</feature>
<proteinExistence type="predicted"/>
<feature type="compositionally biased region" description="Low complexity" evidence="1">
    <location>
        <begin position="1214"/>
        <end position="1228"/>
    </location>
</feature>
<feature type="compositionally biased region" description="Polar residues" evidence="1">
    <location>
        <begin position="458"/>
        <end position="487"/>
    </location>
</feature>
<dbReference type="InterPro" id="IPR058921">
    <property type="entry name" value="PAP/OAS1-rel"/>
</dbReference>
<keyword evidence="4" id="KW-1185">Reference proteome</keyword>
<feature type="compositionally biased region" description="Polar residues" evidence="1">
    <location>
        <begin position="1038"/>
        <end position="1047"/>
    </location>
</feature>
<evidence type="ECO:0000259" key="2">
    <source>
        <dbReference type="Pfam" id="PF26180"/>
    </source>
</evidence>
<feature type="region of interest" description="Disordered" evidence="1">
    <location>
        <begin position="1192"/>
        <end position="1278"/>
    </location>
</feature>
<feature type="region of interest" description="Disordered" evidence="1">
    <location>
        <begin position="430"/>
        <end position="619"/>
    </location>
</feature>
<name>A0A8X8AE63_POPTO</name>
<feature type="domain" description="PAP/OAS1 substrate-binding-related" evidence="2">
    <location>
        <begin position="210"/>
        <end position="402"/>
    </location>
</feature>
<feature type="region of interest" description="Disordered" evidence="1">
    <location>
        <begin position="863"/>
        <end position="951"/>
    </location>
</feature>
<feature type="region of interest" description="Disordered" evidence="1">
    <location>
        <begin position="1"/>
        <end position="21"/>
    </location>
</feature>
<feature type="region of interest" description="Disordered" evidence="1">
    <location>
        <begin position="1021"/>
        <end position="1048"/>
    </location>
</feature>
<feature type="compositionally biased region" description="Basic and acidic residues" evidence="1">
    <location>
        <begin position="513"/>
        <end position="524"/>
    </location>
</feature>
<dbReference type="EMBL" id="JAAWWB010000003">
    <property type="protein sequence ID" value="KAG6786856.1"/>
    <property type="molecule type" value="Genomic_DNA"/>
</dbReference>
<dbReference type="PANTHER" id="PTHR45979">
    <property type="entry name" value="PAP/OAS1 SUBSTRATE-BINDING DOMAIN SUPERFAMILY"/>
    <property type="match status" value="1"/>
</dbReference>
<feature type="compositionally biased region" description="Low complexity" evidence="1">
    <location>
        <begin position="866"/>
        <end position="882"/>
    </location>
</feature>
<reference evidence="3" key="1">
    <citation type="journal article" date="2020" name="bioRxiv">
        <title>Hybrid origin of Populus tomentosa Carr. identified through genome sequencing and phylogenomic analysis.</title>
        <authorList>
            <person name="An X."/>
            <person name="Gao K."/>
            <person name="Chen Z."/>
            <person name="Li J."/>
            <person name="Yang X."/>
            <person name="Yang X."/>
            <person name="Zhou J."/>
            <person name="Guo T."/>
            <person name="Zhao T."/>
            <person name="Huang S."/>
            <person name="Miao D."/>
            <person name="Khan W.U."/>
            <person name="Rao P."/>
            <person name="Ye M."/>
            <person name="Lei B."/>
            <person name="Liao W."/>
            <person name="Wang J."/>
            <person name="Ji L."/>
            <person name="Li Y."/>
            <person name="Guo B."/>
            <person name="Mustafa N.S."/>
            <person name="Li S."/>
            <person name="Yun Q."/>
            <person name="Keller S.R."/>
            <person name="Mao J."/>
            <person name="Zhang R."/>
            <person name="Strauss S.H."/>
        </authorList>
    </citation>
    <scope>NUCLEOTIDE SEQUENCE</scope>
    <source>
        <strain evidence="3">GM15</strain>
        <tissue evidence="3">Leaf</tissue>
    </source>
</reference>
<feature type="compositionally biased region" description="Polar residues" evidence="1">
    <location>
        <begin position="539"/>
        <end position="556"/>
    </location>
</feature>
<feature type="compositionally biased region" description="Polar residues" evidence="1">
    <location>
        <begin position="1261"/>
        <end position="1278"/>
    </location>
</feature>
<evidence type="ECO:0000313" key="4">
    <source>
        <dbReference type="Proteomes" id="UP000886885"/>
    </source>
</evidence>
<evidence type="ECO:0000256" key="1">
    <source>
        <dbReference type="SAM" id="MobiDB-lite"/>
    </source>
</evidence>
<feature type="region of interest" description="Disordered" evidence="1">
    <location>
        <begin position="782"/>
        <end position="831"/>
    </location>
</feature>
<gene>
    <name evidence="3" type="ORF">POTOM_008473</name>
</gene>
<sequence length="1491" mass="165505">MGEHEGWAQPPSDLSPNGLLPNEAPSVIRVLDSERWSKAEERTAELIACIQPNQPSEELRNAVADYVQRLIAKCFPCQVHCLYALTRERHGIMPHRYAWIVDMESGNVILCVFTFGSVPLKTYLPDGDIDLTAFSKNPNLKDTWAHQVRDMLENEERNENAEFRVKEVQYIQAEVKIIKCLVENIVVDISFNQLGGLCTLCFLEEVDNLINQNHLFKRSIILIKAWCYYESRILGAHHGLISTYALETLVLYIFHVFNNSFEGPLEVLYRFLKFFSKFDWDNLCVSLWGPVPISSLPDVTAEPPRKDGGELLLSKLFLEACSAVYAVLPAGQDNQGQPFLSKHFNVIDPLRVNNNLGRSVSKGNFFRIRSAFAFGAKRLSRLIDCPKEDLCFEVNQFFLNTWERHGSGHRPDAPRNDLWLLRLSNHDHLHGPESLRNNSSSKPSGHEAQVDVAHGSCTVPSQNDNYSIDSTSKGSEVSTLSRTQSQKTNANTNSTRSTSDQSRRESTSNQSMHADRSQRNEKPDNLVTDFQGRYPFARTRSSPELSETYGEISSQGRRNKVQESGKGQSSSARLNHGRRKNLGSDNLKNHGISSSSDDPSSVRHTISSQSCNPAADSNSYHKDPCLDVASEEFVSVLGSQGMHQEEQDLVNVMASSTGLGFNGQVHVPLNMAPGHISLPIPPSVLASMGYGQRNMGGMVPANIPFLETPWGLNMQFPQGLIPSPLAHYLPGIELTSNQEDSIQPGNENIGPMKMNVREPDHDFWHEQERGSISGFDIENGSFEMHQLDDPQPSSSSYKFVSSSRRGGSGNSLRAHQKLTRETRGPAREESIGALIYQENRGTEEYFDDRSACSRSFTTVNISPLRSKTSSESSWEGSSAKMSKPVKEKRGRKTVSSAVQSSVYGKGKSASEHSSNLTDDDNKEWNEPSTMGPEPERSIGSQTESSAALHVSRHQVPGYERAQPSESDSLVPIAPVLLGHGSRQRSADNSGSGTVHYTFYPAGLPVPFVTMLPLYNFPTETGTSGASTSQFDGEEGLDNSDSGQNFDSSEGIDLSEVLSTSSSMRMAASVEPLEHKPDILNSDFHSHWQNLQFGRLCQNTQNPARMIYASPVMVPPVYLQGRFPWDGSGRPVSTNMNNFTQLSIVPVAPLQSASNRPAGAYQHYVDEMPRYRGGTGTYLPNPKVAVRDRHATNMRKGNHNYNRSDHHGDREVSWNNNSRARAAGRGNNRSHAEKSNTRPDWLAGESQAERTWGSHRHDMFPSCQSQNGPIRSNTTQSGSSNVAYGMYPLPSLNPGVSSNGPTIPSVVMLYPYDHNTGYGSAEHLELGFVGPVGFSGANETLHLNEVSRSSGGFEDQRFHSSSAHQPSPDQPSSPHVQRQVGVSLRCIILVLELLMQCGGFDFRCNIYGPEESGIINQRMTIPPRAFPNQGENDGGRNDEGKTFNYKVFPFSPYCQWFLSLMHIIIFSRSHFLMACACLYTRSHYRTCPAYKN</sequence>
<dbReference type="Pfam" id="PF26180">
    <property type="entry name" value="PAP-OAS1"/>
    <property type="match status" value="1"/>
</dbReference>
<dbReference type="FunFam" id="1.10.1410.10:FF:000013">
    <property type="entry name" value="PAP/OAS1 substrate-binding domain superfamily"/>
    <property type="match status" value="1"/>
</dbReference>
<dbReference type="InterPro" id="IPR058920">
    <property type="entry name" value="PAP-OAS1-bd-rel"/>
</dbReference>
<evidence type="ECO:0000313" key="3">
    <source>
        <dbReference type="EMBL" id="KAG6786856.1"/>
    </source>
</evidence>
<feature type="compositionally biased region" description="Low complexity" evidence="1">
    <location>
        <begin position="488"/>
        <end position="499"/>
    </location>
</feature>
<feature type="compositionally biased region" description="Low complexity" evidence="1">
    <location>
        <begin position="793"/>
        <end position="813"/>
    </location>
</feature>
<feature type="compositionally biased region" description="Polar residues" evidence="1">
    <location>
        <begin position="602"/>
        <end position="618"/>
    </location>
</feature>
<feature type="compositionally biased region" description="Basic and acidic residues" evidence="1">
    <location>
        <begin position="1201"/>
        <end position="1211"/>
    </location>
</feature>
<protein>
    <recommendedName>
        <fullName evidence="2">PAP/OAS1 substrate-binding-related domain-containing protein</fullName>
    </recommendedName>
</protein>
<dbReference type="OrthoDB" id="273917at2759"/>
<comment type="caution">
    <text evidence="3">The sequence shown here is derived from an EMBL/GenBank/DDBJ whole genome shotgun (WGS) entry which is preliminary data.</text>
</comment>